<dbReference type="Gene3D" id="1.20.1250.20">
    <property type="entry name" value="MFS general substrate transporter like domains"/>
    <property type="match status" value="1"/>
</dbReference>
<accession>A0ABS0QKS6</accession>
<dbReference type="RefSeq" id="WP_062843399.1">
    <property type="nucleotide sequence ID" value="NZ_CP039710.1"/>
</dbReference>
<dbReference type="InterPro" id="IPR004638">
    <property type="entry name" value="EmrB-like"/>
</dbReference>
<reference evidence="9 10" key="1">
    <citation type="submission" date="2020-12" db="EMBL/GenBank/DDBJ databases">
        <title>WGS of Thermoactinomyces spp.</title>
        <authorList>
            <person name="Cheng K."/>
        </authorList>
    </citation>
    <scope>NUCLEOTIDE SEQUENCE [LARGE SCALE GENOMIC DNA]</scope>
    <source>
        <strain evidence="10">CICC 10650\ACCC 41061</strain>
    </source>
</reference>
<evidence type="ECO:0000256" key="5">
    <source>
        <dbReference type="ARBA" id="ARBA00022989"/>
    </source>
</evidence>
<evidence type="ECO:0000256" key="4">
    <source>
        <dbReference type="ARBA" id="ARBA00022692"/>
    </source>
</evidence>
<feature type="transmembrane region" description="Helical" evidence="7">
    <location>
        <begin position="192"/>
        <end position="212"/>
    </location>
</feature>
<feature type="transmembrane region" description="Helical" evidence="7">
    <location>
        <begin position="326"/>
        <end position="345"/>
    </location>
</feature>
<evidence type="ECO:0000313" key="10">
    <source>
        <dbReference type="Proteomes" id="UP000641910"/>
    </source>
</evidence>
<feature type="domain" description="Major facilitator superfamily (MFS) profile" evidence="8">
    <location>
        <begin position="7"/>
        <end position="485"/>
    </location>
</feature>
<dbReference type="Pfam" id="PF07690">
    <property type="entry name" value="MFS_1"/>
    <property type="match status" value="1"/>
</dbReference>
<feature type="transmembrane region" description="Helical" evidence="7">
    <location>
        <begin position="41"/>
        <end position="60"/>
    </location>
</feature>
<feature type="transmembrane region" description="Helical" evidence="7">
    <location>
        <begin position="397"/>
        <end position="415"/>
    </location>
</feature>
<dbReference type="PANTHER" id="PTHR23501:SF191">
    <property type="entry name" value="VACUOLAR BASIC AMINO ACID TRANSPORTER 4"/>
    <property type="match status" value="1"/>
</dbReference>
<comment type="caution">
    <text evidence="9">The sequence shown here is derived from an EMBL/GenBank/DDBJ whole genome shotgun (WGS) entry which is preliminary data.</text>
</comment>
<keyword evidence="6 7" id="KW-0472">Membrane</keyword>
<dbReference type="PRINTS" id="PR01036">
    <property type="entry name" value="TCRTETB"/>
</dbReference>
<keyword evidence="5 7" id="KW-1133">Transmembrane helix</keyword>
<name>A0ABS0QKS6_THEVU</name>
<feature type="transmembrane region" description="Helical" evidence="7">
    <location>
        <begin position="224"/>
        <end position="243"/>
    </location>
</feature>
<feature type="transmembrane region" description="Helical" evidence="7">
    <location>
        <begin position="160"/>
        <end position="180"/>
    </location>
</feature>
<dbReference type="EMBL" id="JAECVU010000010">
    <property type="protein sequence ID" value="MBH8589692.1"/>
    <property type="molecule type" value="Genomic_DNA"/>
</dbReference>
<organism evidence="9 10">
    <name type="scientific">Thermoactinomyces vulgaris</name>
    <dbReference type="NCBI Taxonomy" id="2026"/>
    <lineage>
        <taxon>Bacteria</taxon>
        <taxon>Bacillati</taxon>
        <taxon>Bacillota</taxon>
        <taxon>Bacilli</taxon>
        <taxon>Bacillales</taxon>
        <taxon>Thermoactinomycetaceae</taxon>
        <taxon>Thermoactinomyces</taxon>
    </lineage>
</organism>
<evidence type="ECO:0000256" key="1">
    <source>
        <dbReference type="ARBA" id="ARBA00004651"/>
    </source>
</evidence>
<dbReference type="InterPro" id="IPR036259">
    <property type="entry name" value="MFS_trans_sf"/>
</dbReference>
<protein>
    <submittedName>
        <fullName evidence="9">MFS transporter</fullName>
    </submittedName>
</protein>
<dbReference type="SUPFAM" id="SSF103473">
    <property type="entry name" value="MFS general substrate transporter"/>
    <property type="match status" value="1"/>
</dbReference>
<evidence type="ECO:0000256" key="6">
    <source>
        <dbReference type="ARBA" id="ARBA00023136"/>
    </source>
</evidence>
<evidence type="ECO:0000256" key="3">
    <source>
        <dbReference type="ARBA" id="ARBA00022475"/>
    </source>
</evidence>
<feature type="transmembrane region" description="Helical" evidence="7">
    <location>
        <begin position="97"/>
        <end position="118"/>
    </location>
</feature>
<keyword evidence="3" id="KW-1003">Cell membrane</keyword>
<feature type="transmembrane region" description="Helical" evidence="7">
    <location>
        <begin position="7"/>
        <end position="29"/>
    </location>
</feature>
<keyword evidence="2" id="KW-0813">Transport</keyword>
<feature type="transmembrane region" description="Helical" evidence="7">
    <location>
        <begin position="130"/>
        <end position="148"/>
    </location>
</feature>
<evidence type="ECO:0000313" key="9">
    <source>
        <dbReference type="EMBL" id="MBH8589692.1"/>
    </source>
</evidence>
<proteinExistence type="predicted"/>
<feature type="transmembrane region" description="Helical" evidence="7">
    <location>
        <begin position="351"/>
        <end position="376"/>
    </location>
</feature>
<feature type="transmembrane region" description="Helical" evidence="7">
    <location>
        <begin position="72"/>
        <end position="91"/>
    </location>
</feature>
<evidence type="ECO:0000259" key="8">
    <source>
        <dbReference type="PROSITE" id="PS50850"/>
    </source>
</evidence>
<dbReference type="PROSITE" id="PS50850">
    <property type="entry name" value="MFS"/>
    <property type="match status" value="1"/>
</dbReference>
<dbReference type="NCBIfam" id="TIGR00711">
    <property type="entry name" value="efflux_EmrB"/>
    <property type="match status" value="1"/>
</dbReference>
<feature type="transmembrane region" description="Helical" evidence="7">
    <location>
        <begin position="255"/>
        <end position="278"/>
    </location>
</feature>
<dbReference type="CDD" id="cd17502">
    <property type="entry name" value="MFS_Azr1_MDR_like"/>
    <property type="match status" value="1"/>
</dbReference>
<comment type="subcellular location">
    <subcellularLocation>
        <location evidence="1">Cell membrane</location>
        <topology evidence="1">Multi-pass membrane protein</topology>
    </subcellularLocation>
</comment>
<dbReference type="Gene3D" id="1.20.1720.10">
    <property type="entry name" value="Multidrug resistance protein D"/>
    <property type="match status" value="1"/>
</dbReference>
<keyword evidence="4 7" id="KW-0812">Transmembrane</keyword>
<evidence type="ECO:0000256" key="7">
    <source>
        <dbReference type="SAM" id="Phobius"/>
    </source>
</evidence>
<dbReference type="Proteomes" id="UP000641910">
    <property type="component" value="Unassembled WGS sequence"/>
</dbReference>
<feature type="transmembrane region" description="Helical" evidence="7">
    <location>
        <begin position="458"/>
        <end position="480"/>
    </location>
</feature>
<keyword evidence="10" id="KW-1185">Reference proteome</keyword>
<sequence length="496" mass="53349">MSDRKKVTVAMLIATFLSAIEVTVVSTAIPRIASDLGGIQYISWVFAAYLLASTVTIPIFGKLADLFGRKRVFMFGGIVFLIGSMLSGTAGSMTWLIWFRAVQGVGAGALNPTTFTIIGDLYPYEQRAKVQGLFSSVWGLAGLVGPLIGGFLVDYVSWRWIFYINLPFGLLAMLMVMLFLKEEGEIKEKPEVDYLGALTFFIAVTSLLFVLSVGGTEVSWTTPYLQGLAAAGGIGFILFFWIEAKAREPMLPLRLFQIPSILVANVISFLASSILIALNVYTPLWVQGVIGYGAAGSGMVLLPMSLAWMSGAFVGGRLMLKTGPRLTAFFGMLFILAGCLALGNIDIHTPGWILPVVMLANGFGFGFVMTVCTVIVQSSVKWNLRATATASNTFLRSLGQTVGVTVFGALFNLSLQNNAWNQKMQIPVSEINRLLDAHGLSAVPEGLLSGLRETLALGMHHIFLILIGIAVVNLGLTLALPAGKPDVQARTVSDRA</sequence>
<dbReference type="InterPro" id="IPR020846">
    <property type="entry name" value="MFS_dom"/>
</dbReference>
<feature type="transmembrane region" description="Helical" evidence="7">
    <location>
        <begin position="290"/>
        <end position="314"/>
    </location>
</feature>
<evidence type="ECO:0000256" key="2">
    <source>
        <dbReference type="ARBA" id="ARBA00022448"/>
    </source>
</evidence>
<dbReference type="InterPro" id="IPR011701">
    <property type="entry name" value="MFS"/>
</dbReference>
<gene>
    <name evidence="9" type="ORF">I8U22_12890</name>
</gene>
<dbReference type="PANTHER" id="PTHR23501">
    <property type="entry name" value="MAJOR FACILITATOR SUPERFAMILY"/>
    <property type="match status" value="1"/>
</dbReference>